<evidence type="ECO:0000313" key="2">
    <source>
        <dbReference type="Proteomes" id="UP000323671"/>
    </source>
</evidence>
<organism evidence="1 2">
    <name type="scientific">Oryzomicrobium terrae</name>
    <dbReference type="NCBI Taxonomy" id="1735038"/>
    <lineage>
        <taxon>Bacteria</taxon>
        <taxon>Pseudomonadati</taxon>
        <taxon>Pseudomonadota</taxon>
        <taxon>Betaproteobacteria</taxon>
        <taxon>Rhodocyclales</taxon>
        <taxon>Rhodocyclaceae</taxon>
        <taxon>Oryzomicrobium</taxon>
    </lineage>
</organism>
<name>A0A5C1E716_9RHOO</name>
<evidence type="ECO:0000313" key="1">
    <source>
        <dbReference type="EMBL" id="QEL64742.1"/>
    </source>
</evidence>
<dbReference type="Proteomes" id="UP000323671">
    <property type="component" value="Chromosome"/>
</dbReference>
<dbReference type="AlphaFoldDB" id="A0A5C1E716"/>
<protein>
    <submittedName>
        <fullName evidence="1">Uncharacterized protein</fullName>
    </submittedName>
</protein>
<keyword evidence="2" id="KW-1185">Reference proteome</keyword>
<reference evidence="1 2" key="1">
    <citation type="submission" date="2017-07" db="EMBL/GenBank/DDBJ databases">
        <title>Complete genome sequence of Oryzomicrobium terrae TPP412.</title>
        <authorList>
            <person name="Chiu L.-W."/>
            <person name="Lo K.-J."/>
            <person name="Tsai Y.-M."/>
            <person name="Lin S.-S."/>
            <person name="Kuo C.-H."/>
            <person name="Liu C.-T."/>
        </authorList>
    </citation>
    <scope>NUCLEOTIDE SEQUENCE [LARGE SCALE GENOMIC DNA]</scope>
    <source>
        <strain evidence="1 2">TPP412</strain>
    </source>
</reference>
<accession>A0A5C1E716</accession>
<sequence length="72" mass="8114">MGLSVTMHGDPWKLVHESGLAVEKADPKRYSLTNADEAFLVTVRPYFPKAFVIPQMIREGATAQQLLDRSKR</sequence>
<dbReference type="EMBL" id="CP022579">
    <property type="protein sequence ID" value="QEL64742.1"/>
    <property type="molecule type" value="Genomic_DNA"/>
</dbReference>
<proteinExistence type="predicted"/>
<dbReference type="KEGG" id="otr:OTERR_12660"/>
<gene>
    <name evidence="1" type="ORF">OTERR_12660</name>
</gene>